<evidence type="ECO:0000313" key="5">
    <source>
        <dbReference type="EMBL" id="SOB71941.1"/>
    </source>
</evidence>
<dbReference type="GO" id="GO:0003677">
    <property type="term" value="F:DNA binding"/>
    <property type="evidence" value="ECO:0007669"/>
    <property type="project" value="InterPro"/>
</dbReference>
<dbReference type="InterPro" id="IPR008490">
    <property type="entry name" value="Transposase_InsH_N"/>
</dbReference>
<name>A0A285Q1I1_9FIRM</name>
<dbReference type="KEGG" id="ehl:EHLA_1222"/>
<evidence type="ECO:0000313" key="7">
    <source>
        <dbReference type="EMBL" id="SOB73860.1"/>
    </source>
</evidence>
<evidence type="ECO:0000256" key="1">
    <source>
        <dbReference type="SAM" id="Coils"/>
    </source>
</evidence>
<dbReference type="InterPro" id="IPR002559">
    <property type="entry name" value="Transposase_11"/>
</dbReference>
<evidence type="ECO:0000259" key="2">
    <source>
        <dbReference type="Pfam" id="PF01609"/>
    </source>
</evidence>
<evidence type="ECO:0000259" key="3">
    <source>
        <dbReference type="Pfam" id="PF05598"/>
    </source>
</evidence>
<dbReference type="KEGG" id="ehl:EHLA_3122"/>
<proteinExistence type="predicted"/>
<dbReference type="PANTHER" id="PTHR33408:SF2">
    <property type="entry name" value="TRANSPOSASE DDE DOMAIN-CONTAINING PROTEIN"/>
    <property type="match status" value="1"/>
</dbReference>
<dbReference type="EMBL" id="LT907978">
    <property type="protein sequence ID" value="SOB73860.1"/>
    <property type="molecule type" value="Genomic_DNA"/>
</dbReference>
<feature type="coiled-coil region" evidence="1">
    <location>
        <begin position="184"/>
        <end position="218"/>
    </location>
</feature>
<evidence type="ECO:0000313" key="8">
    <source>
        <dbReference type="Proteomes" id="UP000217549"/>
    </source>
</evidence>
<feature type="domain" description="Transposase DDE" evidence="4">
    <location>
        <begin position="408"/>
        <end position="549"/>
    </location>
</feature>
<dbReference type="InterPro" id="IPR025668">
    <property type="entry name" value="Tnp_DDE_dom"/>
</dbReference>
<evidence type="ECO:0000313" key="6">
    <source>
        <dbReference type="EMBL" id="SOB73670.1"/>
    </source>
</evidence>
<evidence type="ECO:0000259" key="4">
    <source>
        <dbReference type="Pfam" id="PF13751"/>
    </source>
</evidence>
<accession>A0A285Q1I1</accession>
<dbReference type="Proteomes" id="UP000217549">
    <property type="component" value="Chromosome I"/>
</dbReference>
<dbReference type="PANTHER" id="PTHR33408">
    <property type="entry name" value="TRANSPOSASE"/>
    <property type="match status" value="1"/>
</dbReference>
<dbReference type="Pfam" id="PF13751">
    <property type="entry name" value="DDE_Tnp_1_6"/>
    <property type="match status" value="1"/>
</dbReference>
<dbReference type="GO" id="GO:0006313">
    <property type="term" value="P:DNA transposition"/>
    <property type="evidence" value="ECO:0007669"/>
    <property type="project" value="InterPro"/>
</dbReference>
<dbReference type="EMBL" id="LT907978">
    <property type="protein sequence ID" value="SOB73670.1"/>
    <property type="molecule type" value="Genomic_DNA"/>
</dbReference>
<keyword evidence="8" id="KW-1185">Reference proteome</keyword>
<dbReference type="Pfam" id="PF05598">
    <property type="entry name" value="DUF772"/>
    <property type="match status" value="1"/>
</dbReference>
<reference evidence="7" key="2">
    <citation type="submission" date="2017-09" db="EMBL/GenBank/DDBJ databases">
        <authorList>
            <person name="Ehlers B."/>
            <person name="Leendertz F.H."/>
        </authorList>
    </citation>
    <scope>NUCLEOTIDE SEQUENCE [LARGE SCALE GENOMIC DNA]</scope>
    <source>
        <strain evidence="7">EH1</strain>
    </source>
</reference>
<feature type="domain" description="Transposase IS4-like" evidence="2">
    <location>
        <begin position="225"/>
        <end position="315"/>
    </location>
</feature>
<feature type="domain" description="Transposase InsH N-terminal" evidence="3">
    <location>
        <begin position="17"/>
        <end position="107"/>
    </location>
</feature>
<dbReference type="EMBL" id="LT907978">
    <property type="protein sequence ID" value="SOB71941.1"/>
    <property type="molecule type" value="Genomic_DNA"/>
</dbReference>
<dbReference type="AlphaFoldDB" id="A0A285Q1I1"/>
<protein>
    <submittedName>
        <fullName evidence="7">Transposase DDE domain</fullName>
    </submittedName>
</protein>
<gene>
    <name evidence="5" type="ORF">EHLA_1222</name>
    <name evidence="6" type="ORF">EHLA_3122</name>
    <name evidence="7" type="ORF">EHLA_3312</name>
</gene>
<dbReference type="KEGG" id="ehl:EHLA_3312"/>
<dbReference type="GO" id="GO:0004803">
    <property type="term" value="F:transposase activity"/>
    <property type="evidence" value="ECO:0007669"/>
    <property type="project" value="InterPro"/>
</dbReference>
<keyword evidence="1" id="KW-0175">Coiled coil</keyword>
<dbReference type="RefSeq" id="WP_096239773.1">
    <property type="nucleotide sequence ID" value="NZ_JBKUDT010000060.1"/>
</dbReference>
<sequence length="566" mass="64985">MPYVSGFDRDQLMCCSWDAFVDKESIARIIDAFVNHLDIGKYGVKPVAAEGRPSYDPKSLYKIYIYGSRKGIRSSRKLAESCKVNLEVKWMIGGVEPDFRTIADFRKNNIDSLKEIFYEFNRRISGAVEWGFSSVDGTKIQADNAKDNNFTKNKLDDRIKWLNGHTDEYLRILNEMDKQEETDVISGELTRESLEAKLKEAQERLARYEGYQKLMEETGVSQLSITDADAKLMKNKNGFTVAYNPQTAVDSETHLIRDFQMTNQVTDHGLLESTMQGIKSSEPEKIIEVVADKGYEAVEDMVECLENGIIPHVITDDGKDGYDIEIPYEEAETDTASTEPEELKKALHAGKIPEVYAEVIQDMKVETVRRKVVDEKRENSSVYGSPEEMQEKAKEGYFVRDPERNLVYCPAGEILRQKSIKKNGNIRYANKNACKHCPNRNKCYKGKGEWKEIDFTKDQLVKPCKGWLEAEGKKPEETKTGEKWHYEKRKVVKFFLKPDKEKMSRRMCLSEHPFGTIKRAMGATYFLLRGIRKVAGEFALFCLGYNLERAKNLLGFQKMMELMEQA</sequence>
<dbReference type="Pfam" id="PF01609">
    <property type="entry name" value="DDE_Tnp_1"/>
    <property type="match status" value="1"/>
</dbReference>
<reference evidence="8" key="1">
    <citation type="submission" date="2017-09" db="EMBL/GenBank/DDBJ databases">
        <authorList>
            <person name="Shetty A S."/>
        </authorList>
    </citation>
    <scope>NUCLEOTIDE SEQUENCE [LARGE SCALE GENOMIC DNA]</scope>
</reference>
<organism evidence="7 8">
    <name type="scientific">Anaerobutyricum hallii</name>
    <dbReference type="NCBI Taxonomy" id="39488"/>
    <lineage>
        <taxon>Bacteria</taxon>
        <taxon>Bacillati</taxon>
        <taxon>Bacillota</taxon>
        <taxon>Clostridia</taxon>
        <taxon>Lachnospirales</taxon>
        <taxon>Lachnospiraceae</taxon>
        <taxon>Anaerobutyricum</taxon>
    </lineage>
</organism>